<evidence type="ECO:0000313" key="1">
    <source>
        <dbReference type="EMBL" id="GAA0572571.1"/>
    </source>
</evidence>
<organism evidence="1 2">
    <name type="scientific">Craurococcus roseus</name>
    <dbReference type="NCBI Taxonomy" id="77585"/>
    <lineage>
        <taxon>Bacteria</taxon>
        <taxon>Pseudomonadati</taxon>
        <taxon>Pseudomonadota</taxon>
        <taxon>Alphaproteobacteria</taxon>
        <taxon>Acetobacterales</taxon>
        <taxon>Acetobacteraceae</taxon>
        <taxon>Craurococcus</taxon>
    </lineage>
</organism>
<keyword evidence="2" id="KW-1185">Reference proteome</keyword>
<dbReference type="InterPro" id="IPR036134">
    <property type="entry name" value="Crypto/Photolyase_FAD-like_sf"/>
</dbReference>
<accession>A0ABN1ERB7</accession>
<dbReference type="PANTHER" id="PTHR38657">
    <property type="entry name" value="SLR1343 PROTEIN"/>
    <property type="match status" value="1"/>
</dbReference>
<dbReference type="InterPro" id="IPR007357">
    <property type="entry name" value="PhrB-like"/>
</dbReference>
<dbReference type="InterPro" id="IPR014729">
    <property type="entry name" value="Rossmann-like_a/b/a_fold"/>
</dbReference>
<dbReference type="InterPro" id="IPR052551">
    <property type="entry name" value="UV-DNA_repair_photolyase"/>
</dbReference>
<dbReference type="Gene3D" id="1.10.10.1710">
    <property type="entry name" value="Deoxyribodipyrimidine photolyase-related"/>
    <property type="match status" value="1"/>
</dbReference>
<dbReference type="SUPFAM" id="SSF48173">
    <property type="entry name" value="Cryptochrome/photolyase FAD-binding domain"/>
    <property type="match status" value="1"/>
</dbReference>
<dbReference type="RefSeq" id="WP_343893961.1">
    <property type="nucleotide sequence ID" value="NZ_BAAAFZ010000008.1"/>
</dbReference>
<dbReference type="Gene3D" id="1.25.40.80">
    <property type="match status" value="1"/>
</dbReference>
<reference evidence="1 2" key="1">
    <citation type="journal article" date="2019" name="Int. J. Syst. Evol. Microbiol.">
        <title>The Global Catalogue of Microorganisms (GCM) 10K type strain sequencing project: providing services to taxonomists for standard genome sequencing and annotation.</title>
        <authorList>
            <consortium name="The Broad Institute Genomics Platform"/>
            <consortium name="The Broad Institute Genome Sequencing Center for Infectious Disease"/>
            <person name="Wu L."/>
            <person name="Ma J."/>
        </authorList>
    </citation>
    <scope>NUCLEOTIDE SEQUENCE [LARGE SCALE GENOMIC DNA]</scope>
    <source>
        <strain evidence="1 2">JCM 9933</strain>
    </source>
</reference>
<protein>
    <submittedName>
        <fullName evidence="1">Cryptochrome/photolyase family protein</fullName>
    </submittedName>
</protein>
<dbReference type="Gene3D" id="1.10.579.10">
    <property type="entry name" value="DNA Cyclobutane Dipyrimidine Photolyase, subunit A, domain 3"/>
    <property type="match status" value="1"/>
</dbReference>
<name>A0ABN1ERB7_9PROT</name>
<dbReference type="PANTHER" id="PTHR38657:SF1">
    <property type="entry name" value="SLR1343 PROTEIN"/>
    <property type="match status" value="1"/>
</dbReference>
<gene>
    <name evidence="1" type="ORF">GCM10009416_09030</name>
</gene>
<sequence>MGGAMRVVLGDQCSRGLSALSDLDPAADVVLLAEVEAECTYVRHHKQKIALVLSAMRHFARALAARGVRVEHVRLEDGGNTGTLAGEVERAARRHRPARIVCTHPGEWRVLQDMLGWGALTGLPVEIRDDDRFFCPPDWFRDWAREQEAMGEGGPDAPEQLRLEFFYREMRRATGILMEGDAPAGGRWNFDAENRRRLPARFPVPEPRRFPPDAITREAMETVERRFPGHFGTLDAFGWPATARDARAALDDFVSNRLPRFGHYQDAMAAGEPTLFHGLVSTSLNAGLLSPRECCDAAVEAWKAGSAPLNAVEGFVRQILGWREYVRGIYWLKMPGYAALNALDARRPLPWFYWSGETDMACLRQVVRQTRDLAYAHHIQRLMVTGNFALIAGLDPAQVNEWYMVVFADAYEWVELPNTHGLAIHADGGITGSKPYAASGAYINRMSDYCRLCPYDPKRATGPDACPFNLLYWDFLARHEARFAANPRMEPALENMRRLGPEKLAQVRAQAAAFLDGLD</sequence>
<proteinExistence type="predicted"/>
<evidence type="ECO:0000313" key="2">
    <source>
        <dbReference type="Proteomes" id="UP001501588"/>
    </source>
</evidence>
<dbReference type="Proteomes" id="UP001501588">
    <property type="component" value="Unassembled WGS sequence"/>
</dbReference>
<dbReference type="Gene3D" id="3.40.50.620">
    <property type="entry name" value="HUPs"/>
    <property type="match status" value="1"/>
</dbReference>
<dbReference type="Pfam" id="PF04244">
    <property type="entry name" value="DPRP"/>
    <property type="match status" value="1"/>
</dbReference>
<dbReference type="EMBL" id="BAAAFZ010000008">
    <property type="protein sequence ID" value="GAA0572571.1"/>
    <property type="molecule type" value="Genomic_DNA"/>
</dbReference>
<comment type="caution">
    <text evidence="1">The sequence shown here is derived from an EMBL/GenBank/DDBJ whole genome shotgun (WGS) entry which is preliminary data.</text>
</comment>